<dbReference type="Proteomes" id="UP000663851">
    <property type="component" value="Unassembled WGS sequence"/>
</dbReference>
<feature type="chain" id="PRO_5044132283" description="Mammalian ependymin-related protein 1" evidence="1">
    <location>
        <begin position="16"/>
        <end position="215"/>
    </location>
</feature>
<dbReference type="Pfam" id="PF00811">
    <property type="entry name" value="Ependymin"/>
    <property type="match status" value="1"/>
</dbReference>
<dbReference type="AlphaFoldDB" id="A0A817S3K8"/>
<dbReference type="Proteomes" id="UP000663825">
    <property type="component" value="Unassembled WGS sequence"/>
</dbReference>
<dbReference type="GO" id="GO:0007160">
    <property type="term" value="P:cell-matrix adhesion"/>
    <property type="evidence" value="ECO:0007669"/>
    <property type="project" value="InterPro"/>
</dbReference>
<dbReference type="PANTHER" id="PTHR10697">
    <property type="entry name" value="MAMMALIAN EPENDYMIN-RELATED PROTEIN 1"/>
    <property type="match status" value="1"/>
</dbReference>
<evidence type="ECO:0000313" key="8">
    <source>
        <dbReference type="Proteomes" id="UP000663833"/>
    </source>
</evidence>
<dbReference type="EMBL" id="CAJOBO010000684">
    <property type="protein sequence ID" value="CAF4271954.1"/>
    <property type="molecule type" value="Genomic_DNA"/>
</dbReference>
<dbReference type="GO" id="GO:0005509">
    <property type="term" value="F:calcium ion binding"/>
    <property type="evidence" value="ECO:0007669"/>
    <property type="project" value="InterPro"/>
</dbReference>
<dbReference type="Proteomes" id="UP000663873">
    <property type="component" value="Unassembled WGS sequence"/>
</dbReference>
<evidence type="ECO:0000313" key="7">
    <source>
        <dbReference type="EMBL" id="CAF4414659.1"/>
    </source>
</evidence>
<organism evidence="2 8">
    <name type="scientific">Rotaria socialis</name>
    <dbReference type="NCBI Taxonomy" id="392032"/>
    <lineage>
        <taxon>Eukaryota</taxon>
        <taxon>Metazoa</taxon>
        <taxon>Spiralia</taxon>
        <taxon>Gnathifera</taxon>
        <taxon>Rotifera</taxon>
        <taxon>Eurotatoria</taxon>
        <taxon>Bdelloidea</taxon>
        <taxon>Philodinida</taxon>
        <taxon>Philodinidae</taxon>
        <taxon>Rotaria</taxon>
    </lineage>
</organism>
<keyword evidence="9" id="KW-1185">Reference proteome</keyword>
<dbReference type="EMBL" id="CAJNYU010000011">
    <property type="protein sequence ID" value="CAF3312400.1"/>
    <property type="molecule type" value="Genomic_DNA"/>
</dbReference>
<evidence type="ECO:0000256" key="1">
    <source>
        <dbReference type="SAM" id="SignalP"/>
    </source>
</evidence>
<protein>
    <recommendedName>
        <fullName evidence="10">Mammalian ependymin-related protein 1</fullName>
    </recommendedName>
</protein>
<dbReference type="Proteomes" id="UP000663862">
    <property type="component" value="Unassembled WGS sequence"/>
</dbReference>
<dbReference type="InterPro" id="IPR001299">
    <property type="entry name" value="Ependymin"/>
</dbReference>
<dbReference type="EMBL" id="CAJOBP010003680">
    <property type="protein sequence ID" value="CAF4414659.1"/>
    <property type="molecule type" value="Genomic_DNA"/>
</dbReference>
<gene>
    <name evidence="3" type="ORF">FME351_LOCUS533</name>
    <name evidence="5" type="ORF">HFQ381_LOCUS11727</name>
    <name evidence="2" type="ORF">LUA448_LOCUS6058</name>
    <name evidence="4" type="ORF">TIS948_LOCUS21878</name>
    <name evidence="6" type="ORF">TSG867_LOCUS9209</name>
    <name evidence="7" type="ORF">UJA718_LOCUS20092</name>
</gene>
<keyword evidence="1" id="KW-0732">Signal</keyword>
<evidence type="ECO:0008006" key="10">
    <source>
        <dbReference type="Google" id="ProtNLM"/>
    </source>
</evidence>
<dbReference type="GO" id="GO:0005764">
    <property type="term" value="C:lysosome"/>
    <property type="evidence" value="ECO:0007669"/>
    <property type="project" value="TreeGrafter"/>
</dbReference>
<dbReference type="EMBL" id="CAJOBQ010000397">
    <property type="protein sequence ID" value="CAF4346028.1"/>
    <property type="molecule type" value="Genomic_DNA"/>
</dbReference>
<comment type="caution">
    <text evidence="2">The sequence shown here is derived from an EMBL/GenBank/DDBJ whole genome shotgun (WGS) entry which is preliminary data.</text>
</comment>
<dbReference type="EMBL" id="CAJNXB010003764">
    <property type="protein sequence ID" value="CAF3335985.1"/>
    <property type="molecule type" value="Genomic_DNA"/>
</dbReference>
<proteinExistence type="predicted"/>
<dbReference type="EMBL" id="CAJNYD010000550">
    <property type="protein sequence ID" value="CAF3272837.1"/>
    <property type="molecule type" value="Genomic_DNA"/>
</dbReference>
<name>A0A817S3K8_9BILA</name>
<evidence type="ECO:0000313" key="6">
    <source>
        <dbReference type="EMBL" id="CAF4346028.1"/>
    </source>
</evidence>
<dbReference type="OrthoDB" id="6084362at2759"/>
<evidence type="ECO:0000313" key="4">
    <source>
        <dbReference type="EMBL" id="CAF3335985.1"/>
    </source>
</evidence>
<evidence type="ECO:0000313" key="5">
    <source>
        <dbReference type="EMBL" id="CAF4271954.1"/>
    </source>
</evidence>
<sequence>MLAILLLCIVGFVAAQQPQPCVTPQQWEANIFDYSEPNRFMVRGRLSYDATNHRERLLEEVEVGDDREYYDVIALFDLQTEFIYNYKAHNCSRQPLTRPWRDFGIRPDARSFGEAYIGTSALPGLGLLVTMWGTNHTTPTNDTVRTFGTWTYRACLPVSFISHSTQMGRTQSSFFDIVAGISDPNVFIPRPECLTAKEYAMRDTLFGTPAKKLNK</sequence>
<evidence type="ECO:0000313" key="3">
    <source>
        <dbReference type="EMBL" id="CAF3312400.1"/>
    </source>
</evidence>
<feature type="signal peptide" evidence="1">
    <location>
        <begin position="1"/>
        <end position="15"/>
    </location>
</feature>
<dbReference type="PANTHER" id="PTHR10697:SF1">
    <property type="entry name" value="MAMMALIAN EPENDYMIN-RELATED PROTEIN 1"/>
    <property type="match status" value="1"/>
</dbReference>
<dbReference type="Proteomes" id="UP000663869">
    <property type="component" value="Unassembled WGS sequence"/>
</dbReference>
<dbReference type="GO" id="GO:0005576">
    <property type="term" value="C:extracellular region"/>
    <property type="evidence" value="ECO:0007669"/>
    <property type="project" value="InterPro"/>
</dbReference>
<evidence type="ECO:0000313" key="9">
    <source>
        <dbReference type="Proteomes" id="UP000663873"/>
    </source>
</evidence>
<evidence type="ECO:0000313" key="2">
    <source>
        <dbReference type="EMBL" id="CAF3272837.1"/>
    </source>
</evidence>
<reference evidence="2" key="1">
    <citation type="submission" date="2021-02" db="EMBL/GenBank/DDBJ databases">
        <authorList>
            <person name="Nowell W R."/>
        </authorList>
    </citation>
    <scope>NUCLEOTIDE SEQUENCE</scope>
</reference>
<accession>A0A817S3K8</accession>
<dbReference type="Proteomes" id="UP000663833">
    <property type="component" value="Unassembled WGS sequence"/>
</dbReference>